<feature type="compositionally biased region" description="Basic and acidic residues" evidence="7">
    <location>
        <begin position="84"/>
        <end position="103"/>
    </location>
</feature>
<keyword evidence="8" id="KW-0472">Membrane</keyword>
<name>A0A1L7T6J9_FUSMA</name>
<organism evidence="10 11">
    <name type="scientific">Fusarium mangiferae</name>
    <name type="common">Mango malformation disease fungus</name>
    <dbReference type="NCBI Taxonomy" id="192010"/>
    <lineage>
        <taxon>Eukaryota</taxon>
        <taxon>Fungi</taxon>
        <taxon>Dikarya</taxon>
        <taxon>Ascomycota</taxon>
        <taxon>Pezizomycotina</taxon>
        <taxon>Sordariomycetes</taxon>
        <taxon>Hypocreomycetidae</taxon>
        <taxon>Hypocreales</taxon>
        <taxon>Nectriaceae</taxon>
        <taxon>Fusarium</taxon>
        <taxon>Fusarium fujikuroi species complex</taxon>
    </lineage>
</organism>
<dbReference type="GO" id="GO:0000978">
    <property type="term" value="F:RNA polymerase II cis-regulatory region sequence-specific DNA binding"/>
    <property type="evidence" value="ECO:0007669"/>
    <property type="project" value="TreeGrafter"/>
</dbReference>
<keyword evidence="8" id="KW-0812">Transmembrane</keyword>
<feature type="transmembrane region" description="Helical" evidence="8">
    <location>
        <begin position="681"/>
        <end position="705"/>
    </location>
</feature>
<evidence type="ECO:0000256" key="5">
    <source>
        <dbReference type="ARBA" id="ARBA00023163"/>
    </source>
</evidence>
<dbReference type="GO" id="GO:0006351">
    <property type="term" value="P:DNA-templated transcription"/>
    <property type="evidence" value="ECO:0007669"/>
    <property type="project" value="InterPro"/>
</dbReference>
<protein>
    <recommendedName>
        <fullName evidence="9">Zn(2)-C6 fungal-type domain-containing protein</fullName>
    </recommendedName>
</protein>
<evidence type="ECO:0000313" key="10">
    <source>
        <dbReference type="EMBL" id="CVK94234.1"/>
    </source>
</evidence>
<dbReference type="GO" id="GO:0008270">
    <property type="term" value="F:zinc ion binding"/>
    <property type="evidence" value="ECO:0007669"/>
    <property type="project" value="InterPro"/>
</dbReference>
<gene>
    <name evidence="10" type="ORF">FMAN_03420</name>
</gene>
<keyword evidence="4" id="KW-0238">DNA-binding</keyword>
<dbReference type="GO" id="GO:0005634">
    <property type="term" value="C:nucleus"/>
    <property type="evidence" value="ECO:0007669"/>
    <property type="project" value="TreeGrafter"/>
</dbReference>
<evidence type="ECO:0000256" key="3">
    <source>
        <dbReference type="ARBA" id="ARBA00023015"/>
    </source>
</evidence>
<dbReference type="VEuPathDB" id="FungiDB:FMAN_03420"/>
<dbReference type="GO" id="GO:0001228">
    <property type="term" value="F:DNA-binding transcription activator activity, RNA polymerase II-specific"/>
    <property type="evidence" value="ECO:0007669"/>
    <property type="project" value="TreeGrafter"/>
</dbReference>
<dbReference type="Gene3D" id="4.10.240.10">
    <property type="entry name" value="Zn(2)-C6 fungal-type DNA-binding domain"/>
    <property type="match status" value="1"/>
</dbReference>
<dbReference type="Pfam" id="PF00172">
    <property type="entry name" value="Zn_clus"/>
    <property type="match status" value="1"/>
</dbReference>
<accession>A0A1L7T6J9</accession>
<sequence length="729" mass="82175">MDRLPTNSQRVVKPGAKKRRPPLACVQCYQRKLKCGRELPACSRCSRAGNADECIYRGDKGRHTSAHGLSNNGPSGASFALERSSTETLDKHGASTSHEVDMTHLEGQGDSTKFYGNSYPLNLYQQFADLRPYIIKVKAQYPSINTLRDDIYAPFNDKHRRRQLLPDDALENTLRELIPTKSIMDVLVQTYIDRYEITHRILHIPTFITKYNSHWTDQSSAPASFLVQMLLVAATAISCHPEVCIDVFSHKTNHDHVIKWVEAAEAWVSSHSNQPPRSLDTLATHCLLLIAKRANFLKEGSFWTSTGALVRWAMAAGYHREVISAARMSPFDREMRRRLWVTIVELDLQASIERGMPPSVRIGDFNIRPPLNVDDERLKESMQGPLASKPITELTNTSFQALLYGSLPTRIKICTFINASCEEVNFDKVLELEEELGQALGDIPAFDSPQADPRQHQTATYIKSMLGIVLHQPILLLYFHFVVHSPSSSKAVICRRARLEASMKILDYYQRLLNNEALPEQACRTGLVLAALSICHEIYLNFGLRVREACNRSTITIFPQVSALLVENVEKVLDILERRISLTLNGLNEYYILSMTIGLIKSKLCPDSSAKSDKEAGERVIKLCTLLQTREAAIRHEQAFSEACDDSGSHANQLSIDASYMESDIMTDLISSMVCSFHRTWSLLTIILILPSFMHSSISYILTILNHSAKVKNELPKWFINLSCQKKKG</sequence>
<evidence type="ECO:0000256" key="1">
    <source>
        <dbReference type="ARBA" id="ARBA00022723"/>
    </source>
</evidence>
<evidence type="ECO:0000256" key="2">
    <source>
        <dbReference type="ARBA" id="ARBA00022833"/>
    </source>
</evidence>
<comment type="caution">
    <text evidence="10">The sequence shown here is derived from an EMBL/GenBank/DDBJ whole genome shotgun (WGS) entry which is preliminary data.</text>
</comment>
<feature type="region of interest" description="Disordered" evidence="7">
    <location>
        <begin position="64"/>
        <end position="103"/>
    </location>
</feature>
<keyword evidence="6" id="KW-0539">Nucleus</keyword>
<dbReference type="CDD" id="cd12148">
    <property type="entry name" value="fungal_TF_MHR"/>
    <property type="match status" value="1"/>
</dbReference>
<keyword evidence="1" id="KW-0479">Metal-binding</keyword>
<dbReference type="SUPFAM" id="SSF57701">
    <property type="entry name" value="Zn2/Cys6 DNA-binding domain"/>
    <property type="match status" value="1"/>
</dbReference>
<keyword evidence="3" id="KW-0805">Transcription regulation</keyword>
<dbReference type="InterPro" id="IPR007219">
    <property type="entry name" value="XnlR_reg_dom"/>
</dbReference>
<dbReference type="GeneID" id="65082691"/>
<dbReference type="RefSeq" id="XP_041682720.1">
    <property type="nucleotide sequence ID" value="XM_041832236.1"/>
</dbReference>
<reference evidence="11" key="1">
    <citation type="journal article" date="2016" name="Genome Biol. Evol.">
        <title>Comparative 'omics' of the Fusarium fujikuroi species complex highlights differences in genetic potential and metabolite synthesis.</title>
        <authorList>
            <person name="Niehaus E.-M."/>
            <person name="Muensterkoetter M."/>
            <person name="Proctor R.H."/>
            <person name="Brown D.W."/>
            <person name="Sharon A."/>
            <person name="Idan Y."/>
            <person name="Oren-Young L."/>
            <person name="Sieber C.M."/>
            <person name="Novak O."/>
            <person name="Pencik A."/>
            <person name="Tarkowska D."/>
            <person name="Hromadova K."/>
            <person name="Freeman S."/>
            <person name="Maymon M."/>
            <person name="Elazar M."/>
            <person name="Youssef S.A."/>
            <person name="El-Shabrawy E.S.M."/>
            <person name="Shalaby A.B.A."/>
            <person name="Houterman P."/>
            <person name="Brock N.L."/>
            <person name="Burkhardt I."/>
            <person name="Tsavkelova E.A."/>
            <person name="Dickschat J.S."/>
            <person name="Galuszka P."/>
            <person name="Gueldener U."/>
            <person name="Tudzynski B."/>
        </authorList>
    </citation>
    <scope>NUCLEOTIDE SEQUENCE [LARGE SCALE GENOMIC DNA]</scope>
    <source>
        <strain evidence="11">MRC7560</strain>
    </source>
</reference>
<keyword evidence="2" id="KW-0862">Zinc</keyword>
<dbReference type="AlphaFoldDB" id="A0A1L7T6J9"/>
<dbReference type="PANTHER" id="PTHR31944:SF130">
    <property type="entry name" value="ZN(II)2CYS6 TRANSCRIPTION FACTO (EUROFUNG)"/>
    <property type="match status" value="1"/>
</dbReference>
<evidence type="ECO:0000256" key="8">
    <source>
        <dbReference type="SAM" id="Phobius"/>
    </source>
</evidence>
<dbReference type="Pfam" id="PF04082">
    <property type="entry name" value="Fungal_trans"/>
    <property type="match status" value="1"/>
</dbReference>
<dbReference type="SMART" id="SM00906">
    <property type="entry name" value="Fungal_trans"/>
    <property type="match status" value="1"/>
</dbReference>
<keyword evidence="5" id="KW-0804">Transcription</keyword>
<proteinExistence type="predicted"/>
<evidence type="ECO:0000313" key="11">
    <source>
        <dbReference type="Proteomes" id="UP000184255"/>
    </source>
</evidence>
<evidence type="ECO:0000256" key="4">
    <source>
        <dbReference type="ARBA" id="ARBA00023125"/>
    </source>
</evidence>
<evidence type="ECO:0000256" key="7">
    <source>
        <dbReference type="SAM" id="MobiDB-lite"/>
    </source>
</evidence>
<feature type="domain" description="Zn(2)-C6 fungal-type" evidence="9">
    <location>
        <begin position="24"/>
        <end position="56"/>
    </location>
</feature>
<dbReference type="CDD" id="cd00067">
    <property type="entry name" value="GAL4"/>
    <property type="match status" value="1"/>
</dbReference>
<dbReference type="InterPro" id="IPR051430">
    <property type="entry name" value="Fungal_TF_Env_Response"/>
</dbReference>
<evidence type="ECO:0000259" key="9">
    <source>
        <dbReference type="PROSITE" id="PS50048"/>
    </source>
</evidence>
<dbReference type="SMART" id="SM00066">
    <property type="entry name" value="GAL4"/>
    <property type="match status" value="1"/>
</dbReference>
<evidence type="ECO:0000256" key="6">
    <source>
        <dbReference type="ARBA" id="ARBA00023242"/>
    </source>
</evidence>
<keyword evidence="8" id="KW-1133">Transmembrane helix</keyword>
<dbReference type="PANTHER" id="PTHR31944">
    <property type="entry name" value="HEME-RESPONSIVE ZINC FINGER TRANSCRIPTION FACTOR HAP1"/>
    <property type="match status" value="1"/>
</dbReference>
<dbReference type="Proteomes" id="UP000184255">
    <property type="component" value="Unassembled WGS sequence"/>
</dbReference>
<dbReference type="InterPro" id="IPR001138">
    <property type="entry name" value="Zn2Cys6_DnaBD"/>
</dbReference>
<dbReference type="InterPro" id="IPR036864">
    <property type="entry name" value="Zn2-C6_fun-type_DNA-bd_sf"/>
</dbReference>
<dbReference type="PROSITE" id="PS50048">
    <property type="entry name" value="ZN2_CY6_FUNGAL_2"/>
    <property type="match status" value="1"/>
</dbReference>
<dbReference type="EMBL" id="FCQH01000006">
    <property type="protein sequence ID" value="CVK94234.1"/>
    <property type="molecule type" value="Genomic_DNA"/>
</dbReference>
<keyword evidence="11" id="KW-1185">Reference proteome</keyword>